<dbReference type="Proteomes" id="UP000663877">
    <property type="component" value="Unassembled WGS sequence"/>
</dbReference>
<organism evidence="2 4">
    <name type="scientific">Adineta steineri</name>
    <dbReference type="NCBI Taxonomy" id="433720"/>
    <lineage>
        <taxon>Eukaryota</taxon>
        <taxon>Metazoa</taxon>
        <taxon>Spiralia</taxon>
        <taxon>Gnathifera</taxon>
        <taxon>Rotifera</taxon>
        <taxon>Eurotatoria</taxon>
        <taxon>Bdelloidea</taxon>
        <taxon>Adinetida</taxon>
        <taxon>Adinetidae</taxon>
        <taxon>Adineta</taxon>
    </lineage>
</organism>
<protein>
    <submittedName>
        <fullName evidence="2">Uncharacterized protein</fullName>
    </submittedName>
</protein>
<dbReference type="EMBL" id="CAJNOI010000041">
    <property type="protein sequence ID" value="CAF0916551.1"/>
    <property type="molecule type" value="Genomic_DNA"/>
</dbReference>
<accession>A0A814APJ9</accession>
<evidence type="ECO:0000313" key="3">
    <source>
        <dbReference type="Proteomes" id="UP000663832"/>
    </source>
</evidence>
<evidence type="ECO:0000313" key="1">
    <source>
        <dbReference type="EMBL" id="CAF0897473.1"/>
    </source>
</evidence>
<dbReference type="AlphaFoldDB" id="A0A814APJ9"/>
<reference evidence="2" key="1">
    <citation type="submission" date="2021-02" db="EMBL/GenBank/DDBJ databases">
        <authorList>
            <person name="Nowell W R."/>
        </authorList>
    </citation>
    <scope>NUCLEOTIDE SEQUENCE</scope>
</reference>
<sequence>MPDLGKISLIAAAAISAFSLLLLIISVATPVWLDDGTGVTVGLFKQCLSVGCVSANQVTQGVNTNHGIDSKIILEGAKVS</sequence>
<keyword evidence="3" id="KW-1185">Reference proteome</keyword>
<comment type="caution">
    <text evidence="2">The sequence shown here is derived from an EMBL/GenBank/DDBJ whole genome shotgun (WGS) entry which is preliminary data.</text>
</comment>
<name>A0A814APJ9_9BILA</name>
<dbReference type="Proteomes" id="UP000663832">
    <property type="component" value="Unassembled WGS sequence"/>
</dbReference>
<proteinExistence type="predicted"/>
<evidence type="ECO:0000313" key="2">
    <source>
        <dbReference type="EMBL" id="CAF0916551.1"/>
    </source>
</evidence>
<dbReference type="EMBL" id="CAJNOM010000042">
    <property type="protein sequence ID" value="CAF0897473.1"/>
    <property type="molecule type" value="Genomic_DNA"/>
</dbReference>
<gene>
    <name evidence="2" type="ORF">BJG266_LOCUS11293</name>
    <name evidence="1" type="ORF">QVE165_LOCUS9286</name>
</gene>
<evidence type="ECO:0000313" key="4">
    <source>
        <dbReference type="Proteomes" id="UP000663877"/>
    </source>
</evidence>